<dbReference type="Proteomes" id="UP000646827">
    <property type="component" value="Unassembled WGS sequence"/>
</dbReference>
<dbReference type="AlphaFoldDB" id="A0A8H7SEX7"/>
<evidence type="ECO:0000256" key="1">
    <source>
        <dbReference type="SAM" id="MobiDB-lite"/>
    </source>
</evidence>
<accession>A0A8H7SEX7</accession>
<keyword evidence="2" id="KW-0732">Signal</keyword>
<reference evidence="3 4" key="1">
    <citation type="submission" date="2020-12" db="EMBL/GenBank/DDBJ databases">
        <title>Metabolic potential, ecology and presence of endohyphal bacteria is reflected in genomic diversity of Mucoromycotina.</title>
        <authorList>
            <person name="Muszewska A."/>
            <person name="Okrasinska A."/>
            <person name="Steczkiewicz K."/>
            <person name="Drgas O."/>
            <person name="Orlowska M."/>
            <person name="Perlinska-Lenart U."/>
            <person name="Aleksandrzak-Piekarczyk T."/>
            <person name="Szatraj K."/>
            <person name="Zielenkiewicz U."/>
            <person name="Pilsyk S."/>
            <person name="Malc E."/>
            <person name="Mieczkowski P."/>
            <person name="Kruszewska J.S."/>
            <person name="Biernat P."/>
            <person name="Pawlowska J."/>
        </authorList>
    </citation>
    <scope>NUCLEOTIDE SEQUENCE [LARGE SCALE GENOMIC DNA]</scope>
    <source>
        <strain evidence="3 4">CBS 142.35</strain>
    </source>
</reference>
<feature type="signal peptide" evidence="2">
    <location>
        <begin position="1"/>
        <end position="22"/>
    </location>
</feature>
<feature type="compositionally biased region" description="Low complexity" evidence="1">
    <location>
        <begin position="211"/>
        <end position="302"/>
    </location>
</feature>
<dbReference type="EMBL" id="JAEPRB010000008">
    <property type="protein sequence ID" value="KAG2227325.1"/>
    <property type="molecule type" value="Genomic_DNA"/>
</dbReference>
<comment type="caution">
    <text evidence="3">The sequence shown here is derived from an EMBL/GenBank/DDBJ whole genome shotgun (WGS) entry which is preliminary data.</text>
</comment>
<keyword evidence="4" id="KW-1185">Reference proteome</keyword>
<feature type="chain" id="PRO_5034180979" evidence="2">
    <location>
        <begin position="23"/>
        <end position="338"/>
    </location>
</feature>
<protein>
    <submittedName>
        <fullName evidence="3">Uncharacterized protein</fullName>
    </submittedName>
</protein>
<sequence>MLNSFIGPLMAVSLLFVHQTQAAGPIAQVIDANNFCTFLPPADSSDRIVSNTEWNARPFCMGNTPAAIGAGKIPDGLIQSAHFVATDDYVQVTGKELFFVRQLSQIDPSKGNLDITDWGGQYDIKAPNPSECAGYKYYVNLIEPASYTYCIRCCNTESNCNRGISEKGCDHIIGGDYSGPISSAQIQAGEQAAIAADAGAANGNTGGENASGGNIHTPSQGNGNSNPSTPSSENGDNKNPAASASSSPAANKPASSSPAVASASSSGAASSSVAPSSSSSSSASSANSSSSASSDAKPSDGSVSAQSVDEESAAITIRPEFALLTTLLIAALGTMSLY</sequence>
<name>A0A8H7SEX7_9FUNG</name>
<dbReference type="OrthoDB" id="3044029at2759"/>
<feature type="region of interest" description="Disordered" evidence="1">
    <location>
        <begin position="204"/>
        <end position="316"/>
    </location>
</feature>
<gene>
    <name evidence="3" type="ORF">INT45_004280</name>
</gene>
<evidence type="ECO:0000313" key="4">
    <source>
        <dbReference type="Proteomes" id="UP000646827"/>
    </source>
</evidence>
<evidence type="ECO:0000313" key="3">
    <source>
        <dbReference type="EMBL" id="KAG2227325.1"/>
    </source>
</evidence>
<proteinExistence type="predicted"/>
<organism evidence="3 4">
    <name type="scientific">Circinella minor</name>
    <dbReference type="NCBI Taxonomy" id="1195481"/>
    <lineage>
        <taxon>Eukaryota</taxon>
        <taxon>Fungi</taxon>
        <taxon>Fungi incertae sedis</taxon>
        <taxon>Mucoromycota</taxon>
        <taxon>Mucoromycotina</taxon>
        <taxon>Mucoromycetes</taxon>
        <taxon>Mucorales</taxon>
        <taxon>Lichtheimiaceae</taxon>
        <taxon>Circinella</taxon>
    </lineage>
</organism>
<evidence type="ECO:0000256" key="2">
    <source>
        <dbReference type="SAM" id="SignalP"/>
    </source>
</evidence>